<accession>A0A8I1B4Z6</accession>
<sequence>MNAKPSNSISAARTEVMNKRISSHPNTYIITENRRKGLVTVRTASGIHIATMRRSAAIRDGLIEADSSPSRNSHRR</sequence>
<dbReference type="EMBL" id="JAEDXG010000082">
    <property type="protein sequence ID" value="MBH9702591.1"/>
    <property type="molecule type" value="Genomic_DNA"/>
</dbReference>
<proteinExistence type="predicted"/>
<organism evidence="1 2">
    <name type="scientific">Burkholderia cepacia</name>
    <name type="common">Pseudomonas cepacia</name>
    <dbReference type="NCBI Taxonomy" id="292"/>
    <lineage>
        <taxon>Bacteria</taxon>
        <taxon>Pseudomonadati</taxon>
        <taxon>Pseudomonadota</taxon>
        <taxon>Betaproteobacteria</taxon>
        <taxon>Burkholderiales</taxon>
        <taxon>Burkholderiaceae</taxon>
        <taxon>Burkholderia</taxon>
        <taxon>Burkholderia cepacia complex</taxon>
    </lineage>
</organism>
<dbReference type="Proteomes" id="UP000645612">
    <property type="component" value="Unassembled WGS sequence"/>
</dbReference>
<dbReference type="RefSeq" id="WP_176131992.1">
    <property type="nucleotide sequence ID" value="NZ_CADDZZ010000058.1"/>
</dbReference>
<dbReference type="AlphaFoldDB" id="A0A8I1B4Z6"/>
<protein>
    <submittedName>
        <fullName evidence="1">Uncharacterized protein</fullName>
    </submittedName>
</protein>
<evidence type="ECO:0000313" key="1">
    <source>
        <dbReference type="EMBL" id="MBH9702591.1"/>
    </source>
</evidence>
<gene>
    <name evidence="1" type="ORF">JAO13_39815</name>
</gene>
<name>A0A8I1B4Z6_BURCE</name>
<comment type="caution">
    <text evidence="1">The sequence shown here is derived from an EMBL/GenBank/DDBJ whole genome shotgun (WGS) entry which is preliminary data.</text>
</comment>
<reference evidence="1" key="1">
    <citation type="submission" date="2020-12" db="EMBL/GenBank/DDBJ databases">
        <title>Burkholderia cepacia complex in Mexico.</title>
        <authorList>
            <person name="Estrada P."/>
        </authorList>
    </citation>
    <scope>NUCLEOTIDE SEQUENCE</scope>
    <source>
        <strain evidence="1">871</strain>
    </source>
</reference>
<evidence type="ECO:0000313" key="2">
    <source>
        <dbReference type="Proteomes" id="UP000645612"/>
    </source>
</evidence>